<dbReference type="InterPro" id="IPR002579">
    <property type="entry name" value="Met_Sox_Rdtase_MsrB_dom"/>
</dbReference>
<gene>
    <name evidence="2" type="ORF">HAZT_HAZT000763</name>
</gene>
<evidence type="ECO:0000313" key="2">
    <source>
        <dbReference type="EMBL" id="KAA0194231.1"/>
    </source>
</evidence>
<comment type="caution">
    <text evidence="2">The sequence shown here is derived from an EMBL/GenBank/DDBJ whole genome shotgun (WGS) entry which is preliminary data.</text>
</comment>
<dbReference type="Gene3D" id="2.170.150.20">
    <property type="entry name" value="Peptide methionine sulfoxide reductase"/>
    <property type="match status" value="1"/>
</dbReference>
<dbReference type="GO" id="GO:0033743">
    <property type="term" value="F:peptide-methionine (R)-S-oxide reductase activity"/>
    <property type="evidence" value="ECO:0007669"/>
    <property type="project" value="InterPro"/>
</dbReference>
<organism evidence="2">
    <name type="scientific">Hyalella azteca</name>
    <name type="common">Amphipod</name>
    <dbReference type="NCBI Taxonomy" id="294128"/>
    <lineage>
        <taxon>Eukaryota</taxon>
        <taxon>Metazoa</taxon>
        <taxon>Ecdysozoa</taxon>
        <taxon>Arthropoda</taxon>
        <taxon>Crustacea</taxon>
        <taxon>Multicrustacea</taxon>
        <taxon>Malacostraca</taxon>
        <taxon>Eumalacostraca</taxon>
        <taxon>Peracarida</taxon>
        <taxon>Amphipoda</taxon>
        <taxon>Senticaudata</taxon>
        <taxon>Talitrida</taxon>
        <taxon>Talitroidea</taxon>
        <taxon>Hyalellidae</taxon>
        <taxon>Hyalella</taxon>
    </lineage>
</organism>
<sequence>MPIKPDSVTKVPEEGRPRALKVSCGKCGYGLGHEFLKDGPDGVGSRF</sequence>
<dbReference type="PROSITE" id="PS51790">
    <property type="entry name" value="MSRB"/>
    <property type="match status" value="1"/>
</dbReference>
<dbReference type="Proteomes" id="UP000711488">
    <property type="component" value="Unassembled WGS sequence"/>
</dbReference>
<evidence type="ECO:0000259" key="1">
    <source>
        <dbReference type="PROSITE" id="PS51790"/>
    </source>
</evidence>
<reference evidence="2" key="2">
    <citation type="journal article" date="2018" name="Environ. Sci. Technol.">
        <title>The Toxicogenome of Hyalella azteca: A Model for Sediment Ecotoxicology and Evolutionary Toxicology.</title>
        <authorList>
            <person name="Poynton H.C."/>
            <person name="Hasenbein S."/>
            <person name="Benoit J.B."/>
            <person name="Sepulveda M.S."/>
            <person name="Poelchau M.F."/>
            <person name="Hughes D.S.T."/>
            <person name="Murali S.C."/>
            <person name="Chen S."/>
            <person name="Glastad K.M."/>
            <person name="Goodisman M.A.D."/>
            <person name="Werren J.H."/>
            <person name="Vineis J.H."/>
            <person name="Bowen J.L."/>
            <person name="Friedrich M."/>
            <person name="Jones J."/>
            <person name="Robertson H.M."/>
            <person name="Feyereisen R."/>
            <person name="Mechler-Hickson A."/>
            <person name="Mathers N."/>
            <person name="Lee C.E."/>
            <person name="Colbourne J.K."/>
            <person name="Biales A."/>
            <person name="Johnston J.S."/>
            <person name="Wellborn G.A."/>
            <person name="Rosendale A.J."/>
            <person name="Cridge A.G."/>
            <person name="Munoz-Torres M.C."/>
            <person name="Bain P.A."/>
            <person name="Manny A.R."/>
            <person name="Major K.M."/>
            <person name="Lambert F.N."/>
            <person name="Vulpe C.D."/>
            <person name="Tuck P."/>
            <person name="Blalock B.J."/>
            <person name="Lin Y.Y."/>
            <person name="Smith M.E."/>
            <person name="Ochoa-Acuna H."/>
            <person name="Chen M.M."/>
            <person name="Childers C.P."/>
            <person name="Qu J."/>
            <person name="Dugan S."/>
            <person name="Lee S.L."/>
            <person name="Chao H."/>
            <person name="Dinh H."/>
            <person name="Han Y."/>
            <person name="Doddapaneni H."/>
            <person name="Worley K.C."/>
            <person name="Muzny D.M."/>
            <person name="Gibbs R.A."/>
            <person name="Richards S."/>
        </authorList>
    </citation>
    <scope>NUCLEOTIDE SEQUENCE</scope>
    <source>
        <strain evidence="2">HAZT.00-mixed</strain>
        <tissue evidence="2">Whole organism</tissue>
    </source>
</reference>
<protein>
    <recommendedName>
        <fullName evidence="1">MsrB domain-containing protein</fullName>
    </recommendedName>
</protein>
<dbReference type="EMBL" id="JQDR03010447">
    <property type="protein sequence ID" value="KAA0194231.1"/>
    <property type="molecule type" value="Genomic_DNA"/>
</dbReference>
<dbReference type="AlphaFoldDB" id="A0A6A0H0Y1"/>
<proteinExistence type="predicted"/>
<name>A0A6A0H0Y1_HYAAZ</name>
<reference evidence="2" key="3">
    <citation type="submission" date="2019-06" db="EMBL/GenBank/DDBJ databases">
        <authorList>
            <person name="Poynton C."/>
            <person name="Hasenbein S."/>
            <person name="Benoit J.B."/>
            <person name="Sepulveda M.S."/>
            <person name="Poelchau M.F."/>
            <person name="Murali S.C."/>
            <person name="Chen S."/>
            <person name="Glastad K.M."/>
            <person name="Werren J.H."/>
            <person name="Vineis J.H."/>
            <person name="Bowen J.L."/>
            <person name="Friedrich M."/>
            <person name="Jones J."/>
            <person name="Robertson H.M."/>
            <person name="Feyereisen R."/>
            <person name="Mechler-Hickson A."/>
            <person name="Mathers N."/>
            <person name="Lee C.E."/>
            <person name="Colbourne J.K."/>
            <person name="Biales A."/>
            <person name="Johnston J.S."/>
            <person name="Wellborn G.A."/>
            <person name="Rosendale A.J."/>
            <person name="Cridge A.G."/>
            <person name="Munoz-Torres M.C."/>
            <person name="Bain P.A."/>
            <person name="Manny A.R."/>
            <person name="Major K.M."/>
            <person name="Lambert F.N."/>
            <person name="Vulpe C.D."/>
            <person name="Tuck P."/>
            <person name="Blalock B.J."/>
            <person name="Lin Y.-Y."/>
            <person name="Smith M.E."/>
            <person name="Ochoa-Acuna H."/>
            <person name="Chen M.-J.M."/>
            <person name="Childers C.P."/>
            <person name="Qu J."/>
            <person name="Dugan S."/>
            <person name="Lee S.L."/>
            <person name="Chao H."/>
            <person name="Dinh H."/>
            <person name="Han Y."/>
            <person name="Doddapaneni H."/>
            <person name="Worley K.C."/>
            <person name="Muzny D.M."/>
            <person name="Gibbs R.A."/>
            <person name="Richards S."/>
        </authorList>
    </citation>
    <scope>NUCLEOTIDE SEQUENCE</scope>
    <source>
        <strain evidence="2">HAZT.00-mixed</strain>
        <tissue evidence="2">Whole organism</tissue>
    </source>
</reference>
<feature type="domain" description="MsrB" evidence="1">
    <location>
        <begin position="1"/>
        <end position="47"/>
    </location>
</feature>
<accession>A0A6A0H0Y1</accession>
<reference evidence="2" key="1">
    <citation type="submission" date="2014-08" db="EMBL/GenBank/DDBJ databases">
        <authorList>
            <person name="Murali S."/>
            <person name="Richards S."/>
            <person name="Bandaranaike D."/>
            <person name="Bellair M."/>
            <person name="Blankenburg K."/>
            <person name="Chao H."/>
            <person name="Dinh H."/>
            <person name="Doddapaneni H."/>
            <person name="Dugan-Rocha S."/>
            <person name="Elkadiri S."/>
            <person name="Gnanaolivu R."/>
            <person name="Hughes D."/>
            <person name="Lee S."/>
            <person name="Li M."/>
            <person name="Ming W."/>
            <person name="Munidasa M."/>
            <person name="Muniz J."/>
            <person name="Nguyen L."/>
            <person name="Osuji N."/>
            <person name="Pu L.-L."/>
            <person name="Puazo M."/>
            <person name="Skinner E."/>
            <person name="Qu C."/>
            <person name="Quiroz J."/>
            <person name="Raj R."/>
            <person name="Weissenberger G."/>
            <person name="Xin Y."/>
            <person name="Zou X."/>
            <person name="Han Y."/>
            <person name="Worley K."/>
            <person name="Muzny D."/>
            <person name="Gibbs R."/>
        </authorList>
    </citation>
    <scope>NUCLEOTIDE SEQUENCE</scope>
    <source>
        <strain evidence="2">HAZT.00-mixed</strain>
        <tissue evidence="2">Whole organism</tissue>
    </source>
</reference>